<feature type="chain" id="PRO_5035604736" evidence="1">
    <location>
        <begin position="26"/>
        <end position="317"/>
    </location>
</feature>
<dbReference type="Proteomes" id="UP000681722">
    <property type="component" value="Unassembled WGS sequence"/>
</dbReference>
<evidence type="ECO:0000256" key="1">
    <source>
        <dbReference type="SAM" id="SignalP"/>
    </source>
</evidence>
<sequence length="317" mass="36895">MFLHLSSSFFVLTTIFIHCIPSSLAHNKDFPSLHIIYLVRNALHYCPVKNRDLFKLLDAGVEQIRQTAKVIGDDMIERIRIKGKPTLPIQRWTSLNDQQCILTSNALVYQLERRGISGIHLEDNRRDTEYFDEKPRSGLDQFQKFKEYILDMAEHSTMNNRRNIIYSIVVAEKSVIRTFIQKIDPKYGAEEIRHGTFYVLQHDTGGAQLDDDWKTLQPTEIVRGPVNVEKFQTTQCIGISQDLMTKYVTHKCKANTVFDSRTSVSDQYRKQNPNVPDSDMNVIEREVEYKEKFGLKACQYELQLKEKAKTKQKNNKD</sequence>
<reference evidence="2" key="1">
    <citation type="submission" date="2021-02" db="EMBL/GenBank/DDBJ databases">
        <authorList>
            <person name="Nowell W R."/>
        </authorList>
    </citation>
    <scope>NUCLEOTIDE SEQUENCE</scope>
</reference>
<dbReference type="Proteomes" id="UP000663829">
    <property type="component" value="Unassembled WGS sequence"/>
</dbReference>
<evidence type="ECO:0000313" key="2">
    <source>
        <dbReference type="EMBL" id="CAF1273577.1"/>
    </source>
</evidence>
<evidence type="ECO:0000313" key="3">
    <source>
        <dbReference type="EMBL" id="CAF4063494.1"/>
    </source>
</evidence>
<proteinExistence type="predicted"/>
<name>A0A815BYS4_9BILA</name>
<gene>
    <name evidence="2" type="ORF">GPM918_LOCUS27205</name>
    <name evidence="3" type="ORF">SRO942_LOCUS27494</name>
</gene>
<dbReference type="EMBL" id="CAJNOQ010011312">
    <property type="protein sequence ID" value="CAF1273577.1"/>
    <property type="molecule type" value="Genomic_DNA"/>
</dbReference>
<evidence type="ECO:0000313" key="4">
    <source>
        <dbReference type="Proteomes" id="UP000663829"/>
    </source>
</evidence>
<keyword evidence="1" id="KW-0732">Signal</keyword>
<dbReference type="AlphaFoldDB" id="A0A815BYS4"/>
<keyword evidence="4" id="KW-1185">Reference proteome</keyword>
<accession>A0A815BYS4</accession>
<organism evidence="2 4">
    <name type="scientific">Didymodactylos carnosus</name>
    <dbReference type="NCBI Taxonomy" id="1234261"/>
    <lineage>
        <taxon>Eukaryota</taxon>
        <taxon>Metazoa</taxon>
        <taxon>Spiralia</taxon>
        <taxon>Gnathifera</taxon>
        <taxon>Rotifera</taxon>
        <taxon>Eurotatoria</taxon>
        <taxon>Bdelloidea</taxon>
        <taxon>Philodinida</taxon>
        <taxon>Philodinidae</taxon>
        <taxon>Didymodactylos</taxon>
    </lineage>
</organism>
<feature type="signal peptide" evidence="1">
    <location>
        <begin position="1"/>
        <end position="25"/>
    </location>
</feature>
<dbReference type="EMBL" id="CAJOBC010024553">
    <property type="protein sequence ID" value="CAF4063494.1"/>
    <property type="molecule type" value="Genomic_DNA"/>
</dbReference>
<protein>
    <submittedName>
        <fullName evidence="2">Uncharacterized protein</fullName>
    </submittedName>
</protein>
<comment type="caution">
    <text evidence="2">The sequence shown here is derived from an EMBL/GenBank/DDBJ whole genome shotgun (WGS) entry which is preliminary data.</text>
</comment>